<dbReference type="InterPro" id="IPR014949">
    <property type="entry name" value="DUF1820"/>
</dbReference>
<dbReference type="RefSeq" id="WP_132542132.1">
    <property type="nucleotide sequence ID" value="NZ_SLWY01000010.1"/>
</dbReference>
<dbReference type="OrthoDB" id="5641137at2"/>
<evidence type="ECO:0008006" key="4">
    <source>
        <dbReference type="Google" id="ProtNLM"/>
    </source>
</evidence>
<dbReference type="Pfam" id="PF08850">
    <property type="entry name" value="DUF1820"/>
    <property type="match status" value="1"/>
</dbReference>
<name>A0A4R2L3B4_9GAMM</name>
<comment type="caution">
    <text evidence="2">The sequence shown here is derived from an EMBL/GenBank/DDBJ whole genome shotgun (WGS) entry which is preliminary data.</text>
</comment>
<accession>A0A4R2L3B4</accession>
<reference evidence="2 3" key="1">
    <citation type="submission" date="2019-03" db="EMBL/GenBank/DDBJ databases">
        <title>Genomic Encyclopedia of Type Strains, Phase IV (KMG-IV): sequencing the most valuable type-strain genomes for metagenomic binning, comparative biology and taxonomic classification.</title>
        <authorList>
            <person name="Goeker M."/>
        </authorList>
    </citation>
    <scope>NUCLEOTIDE SEQUENCE [LARGE SCALE GENOMIC DNA]</scope>
    <source>
        <strain evidence="2 3">DSM 25287</strain>
    </source>
</reference>
<proteinExistence type="predicted"/>
<gene>
    <name evidence="2" type="ORF">EV699_11019</name>
</gene>
<dbReference type="AlphaFoldDB" id="A0A4R2L3B4"/>
<evidence type="ECO:0000256" key="1">
    <source>
        <dbReference type="SAM" id="MobiDB-lite"/>
    </source>
</evidence>
<evidence type="ECO:0000313" key="3">
    <source>
        <dbReference type="Proteomes" id="UP000295765"/>
    </source>
</evidence>
<feature type="compositionally biased region" description="Polar residues" evidence="1">
    <location>
        <begin position="90"/>
        <end position="100"/>
    </location>
</feature>
<sequence>MPRITGRRIYRVLFQSQGKLYEVYARKVVQSDLPGFIVIEDLVFGERGGLLVDPAEERLRSEFSDVRRSLVPFHAVIRIDEVDKEGVGKLTTSEGGSNVASFPGLPPLPRD</sequence>
<organism evidence="2 3">
    <name type="scientific">Plasticicumulans lactativorans</name>
    <dbReference type="NCBI Taxonomy" id="1133106"/>
    <lineage>
        <taxon>Bacteria</taxon>
        <taxon>Pseudomonadati</taxon>
        <taxon>Pseudomonadota</taxon>
        <taxon>Gammaproteobacteria</taxon>
        <taxon>Candidatus Competibacteraceae</taxon>
        <taxon>Plasticicumulans</taxon>
    </lineage>
</organism>
<protein>
    <recommendedName>
        <fullName evidence="4">DUF1820 family protein</fullName>
    </recommendedName>
</protein>
<dbReference type="EMBL" id="SLWY01000010">
    <property type="protein sequence ID" value="TCO80994.1"/>
    <property type="molecule type" value="Genomic_DNA"/>
</dbReference>
<feature type="region of interest" description="Disordered" evidence="1">
    <location>
        <begin position="89"/>
        <end position="111"/>
    </location>
</feature>
<dbReference type="Proteomes" id="UP000295765">
    <property type="component" value="Unassembled WGS sequence"/>
</dbReference>
<evidence type="ECO:0000313" key="2">
    <source>
        <dbReference type="EMBL" id="TCO80994.1"/>
    </source>
</evidence>
<keyword evidence="3" id="KW-1185">Reference proteome</keyword>